<evidence type="ECO:0000256" key="10">
    <source>
        <dbReference type="ARBA" id="ARBA00022977"/>
    </source>
</evidence>
<dbReference type="EMBL" id="NRGR01000007">
    <property type="protein sequence ID" value="PCC40299.1"/>
    <property type="molecule type" value="Genomic_DNA"/>
</dbReference>
<evidence type="ECO:0000256" key="11">
    <source>
        <dbReference type="HAMAP-Rule" id="MF_00228"/>
    </source>
</evidence>
<dbReference type="GO" id="GO:0000287">
    <property type="term" value="F:magnesium ion binding"/>
    <property type="evidence" value="ECO:0007669"/>
    <property type="project" value="UniProtKB-UniRule"/>
</dbReference>
<keyword evidence="6 11" id="KW-0547">Nucleotide-binding</keyword>
<evidence type="ECO:0000256" key="8">
    <source>
        <dbReference type="ARBA" id="ARBA00022840"/>
    </source>
</evidence>
<dbReference type="InterPro" id="IPR000417">
    <property type="entry name" value="Hyethyz_kinase"/>
</dbReference>
<dbReference type="InterPro" id="IPR029056">
    <property type="entry name" value="Ribokinase-like"/>
</dbReference>
<dbReference type="PRINTS" id="PR01099">
    <property type="entry name" value="HYETHTZKNASE"/>
</dbReference>
<feature type="binding site" evidence="11">
    <location>
        <position position="179"/>
    </location>
    <ligand>
        <name>ATP</name>
        <dbReference type="ChEBI" id="CHEBI:30616"/>
    </ligand>
</feature>
<dbReference type="Gene3D" id="3.40.1190.20">
    <property type="match status" value="1"/>
</dbReference>
<evidence type="ECO:0000313" key="13">
    <source>
        <dbReference type="Proteomes" id="UP000218598"/>
    </source>
</evidence>
<keyword evidence="13" id="KW-1185">Reference proteome</keyword>
<dbReference type="OrthoDB" id="8909021at2"/>
<dbReference type="NCBIfam" id="NF006830">
    <property type="entry name" value="PRK09355.1"/>
    <property type="match status" value="1"/>
</dbReference>
<sequence length="290" mass="29320">MENSTPSAEAARPAEEVRLERALAALRDRGPLVQCLTNTVVQQITADVLLAIRAAPAMVDHPQEAPVFAAVADGILVNTGTVSPAQVEAMPAAARAARDAGRPWVLDPVAIGSLPVRTPLAHELLELGPTAIRGNASEIAALAGTGRGGRGVDSTDSVDAVLEAARDLAERSGAVVAVSGERDAIVSRHRTTLLTSGDPLMTRVIGTGCSLGASCAAVLGATRDTDLTAHDAVLAAHALLGAAGTRAARTAEGVGSFAVAWLDALDALTPADVLGIVQLDERGISPVAGA</sequence>
<keyword evidence="9 11" id="KW-0460">Magnesium</keyword>
<evidence type="ECO:0000256" key="7">
    <source>
        <dbReference type="ARBA" id="ARBA00022777"/>
    </source>
</evidence>
<dbReference type="GeneID" id="95325956"/>
<dbReference type="GO" id="GO:0004417">
    <property type="term" value="F:hydroxyethylthiazole kinase activity"/>
    <property type="evidence" value="ECO:0007669"/>
    <property type="project" value="UniProtKB-UniRule"/>
</dbReference>
<evidence type="ECO:0000256" key="2">
    <source>
        <dbReference type="ARBA" id="ARBA00001946"/>
    </source>
</evidence>
<evidence type="ECO:0000256" key="1">
    <source>
        <dbReference type="ARBA" id="ARBA00001771"/>
    </source>
</evidence>
<evidence type="ECO:0000313" key="12">
    <source>
        <dbReference type="EMBL" id="PCC40299.1"/>
    </source>
</evidence>
<evidence type="ECO:0000256" key="9">
    <source>
        <dbReference type="ARBA" id="ARBA00022842"/>
    </source>
</evidence>
<dbReference type="Pfam" id="PF02110">
    <property type="entry name" value="HK"/>
    <property type="match status" value="1"/>
</dbReference>
<keyword evidence="8 11" id="KW-0067">ATP-binding</keyword>
<comment type="pathway">
    <text evidence="3 11">Cofactor biosynthesis; thiamine diphosphate biosynthesis; 4-methyl-5-(2-phosphoethyl)-thiazole from 5-(2-hydroxyethyl)-4-methylthiazole: step 1/1.</text>
</comment>
<proteinExistence type="inferred from homology"/>
<comment type="catalytic activity">
    <reaction evidence="1 11">
        <text>5-(2-hydroxyethyl)-4-methylthiazole + ATP = 4-methyl-5-(2-phosphooxyethyl)-thiazole + ADP + H(+)</text>
        <dbReference type="Rhea" id="RHEA:24212"/>
        <dbReference type="ChEBI" id="CHEBI:15378"/>
        <dbReference type="ChEBI" id="CHEBI:17957"/>
        <dbReference type="ChEBI" id="CHEBI:30616"/>
        <dbReference type="ChEBI" id="CHEBI:58296"/>
        <dbReference type="ChEBI" id="CHEBI:456216"/>
        <dbReference type="EC" id="2.7.1.50"/>
    </reaction>
</comment>
<comment type="caution">
    <text evidence="12">The sequence shown here is derived from an EMBL/GenBank/DDBJ whole genome shotgun (WGS) entry which is preliminary data.</text>
</comment>
<dbReference type="GO" id="GO:0009228">
    <property type="term" value="P:thiamine biosynthetic process"/>
    <property type="evidence" value="ECO:0007669"/>
    <property type="project" value="UniProtKB-KW"/>
</dbReference>
<dbReference type="Proteomes" id="UP000218598">
    <property type="component" value="Unassembled WGS sequence"/>
</dbReference>
<evidence type="ECO:0000256" key="3">
    <source>
        <dbReference type="ARBA" id="ARBA00004868"/>
    </source>
</evidence>
<evidence type="ECO:0000256" key="4">
    <source>
        <dbReference type="ARBA" id="ARBA00022679"/>
    </source>
</evidence>
<keyword evidence="4 11" id="KW-0808">Transferase</keyword>
<dbReference type="SUPFAM" id="SSF53613">
    <property type="entry name" value="Ribokinase-like"/>
    <property type="match status" value="1"/>
</dbReference>
<keyword evidence="5 11" id="KW-0479">Metal-binding</keyword>
<accession>A0A2A3YM51</accession>
<dbReference type="PIRSF" id="PIRSF000513">
    <property type="entry name" value="Thz_kinase"/>
    <property type="match status" value="1"/>
</dbReference>
<feature type="binding site" evidence="11">
    <location>
        <position position="206"/>
    </location>
    <ligand>
        <name>substrate</name>
    </ligand>
</feature>
<keyword evidence="7 11" id="KW-0418">Kinase</keyword>
<dbReference type="CDD" id="cd01170">
    <property type="entry name" value="THZ_kinase"/>
    <property type="match status" value="1"/>
</dbReference>
<keyword evidence="10 11" id="KW-0784">Thiamine biosynthesis</keyword>
<dbReference type="UniPathway" id="UPA00060">
    <property type="reaction ID" value="UER00139"/>
</dbReference>
<reference evidence="12 13" key="1">
    <citation type="journal article" date="2017" name="Elife">
        <title>Extensive horizontal gene transfer in cheese-associated bacteria.</title>
        <authorList>
            <person name="Bonham K.S."/>
            <person name="Wolfe B.E."/>
            <person name="Dutton R.J."/>
        </authorList>
    </citation>
    <scope>NUCLEOTIDE SEQUENCE [LARGE SCALE GENOMIC DNA]</scope>
    <source>
        <strain evidence="12 13">341_9</strain>
    </source>
</reference>
<protein>
    <recommendedName>
        <fullName evidence="11">Hydroxyethylthiazole kinase</fullName>
        <ecNumber evidence="11">2.7.1.50</ecNumber>
    </recommendedName>
    <alternativeName>
        <fullName evidence="11">4-methyl-5-beta-hydroxyethylthiazole kinase</fullName>
        <shortName evidence="11">TH kinase</shortName>
        <shortName evidence="11">Thz kinase</shortName>
    </alternativeName>
</protein>
<dbReference type="GO" id="GO:0005524">
    <property type="term" value="F:ATP binding"/>
    <property type="evidence" value="ECO:0007669"/>
    <property type="project" value="UniProtKB-UniRule"/>
</dbReference>
<dbReference type="RefSeq" id="WP_096163352.1">
    <property type="nucleotide sequence ID" value="NZ_BAAAIQ010000026.1"/>
</dbReference>
<dbReference type="AlphaFoldDB" id="A0A2A3YM51"/>
<feature type="binding site" evidence="11">
    <location>
        <position position="58"/>
    </location>
    <ligand>
        <name>substrate</name>
    </ligand>
</feature>
<evidence type="ECO:0000256" key="6">
    <source>
        <dbReference type="ARBA" id="ARBA00022741"/>
    </source>
</evidence>
<comment type="function">
    <text evidence="11">Catalyzes the phosphorylation of the hydroxyl group of 4-methyl-5-beta-hydroxyethylthiazole (THZ).</text>
</comment>
<comment type="cofactor">
    <cofactor evidence="2 11">
        <name>Mg(2+)</name>
        <dbReference type="ChEBI" id="CHEBI:18420"/>
    </cofactor>
</comment>
<feature type="binding site" evidence="11">
    <location>
        <position position="133"/>
    </location>
    <ligand>
        <name>ATP</name>
        <dbReference type="ChEBI" id="CHEBI:30616"/>
    </ligand>
</feature>
<dbReference type="EC" id="2.7.1.50" evidence="11"/>
<evidence type="ECO:0000256" key="5">
    <source>
        <dbReference type="ARBA" id="ARBA00022723"/>
    </source>
</evidence>
<comment type="similarity">
    <text evidence="11">Belongs to the Thz kinase family.</text>
</comment>
<organism evidence="12 13">
    <name type="scientific">Brachybacterium alimentarium</name>
    <dbReference type="NCBI Taxonomy" id="47845"/>
    <lineage>
        <taxon>Bacteria</taxon>
        <taxon>Bacillati</taxon>
        <taxon>Actinomycetota</taxon>
        <taxon>Actinomycetes</taxon>
        <taxon>Micrococcales</taxon>
        <taxon>Dermabacteraceae</taxon>
        <taxon>Brachybacterium</taxon>
    </lineage>
</organism>
<dbReference type="HAMAP" id="MF_00228">
    <property type="entry name" value="Thz_kinase"/>
    <property type="match status" value="1"/>
</dbReference>
<name>A0A2A3YM51_9MICO</name>
<gene>
    <name evidence="11" type="primary">thiM</name>
    <name evidence="12" type="ORF">CIK66_03885</name>
</gene>
<dbReference type="GO" id="GO:0009229">
    <property type="term" value="P:thiamine diphosphate biosynthetic process"/>
    <property type="evidence" value="ECO:0007669"/>
    <property type="project" value="UniProtKB-UniRule"/>
</dbReference>